<reference evidence="6 7" key="1">
    <citation type="submission" date="2021-03" db="EMBL/GenBank/DDBJ databases">
        <title>Sequencing the genomes of 1000 actinobacteria strains.</title>
        <authorList>
            <person name="Klenk H.-P."/>
        </authorList>
    </citation>
    <scope>NUCLEOTIDE SEQUENCE [LARGE SCALE GENOMIC DNA]</scope>
    <source>
        <strain evidence="6 7">DSM 44580</strain>
    </source>
</reference>
<dbReference type="EMBL" id="JAGIOO010000001">
    <property type="protein sequence ID" value="MBP2473987.1"/>
    <property type="molecule type" value="Genomic_DNA"/>
</dbReference>
<dbReference type="RefSeq" id="WP_086789842.1">
    <property type="nucleotide sequence ID" value="NZ_JAGIOO010000001.1"/>
</dbReference>
<sequence>MNIALSTRDVAKGYHGTPVLNGVSLEVPAGAVTGLIGPNGAGKTTLLSIIAGLRRADGGSVSVWGRPWRPSDMHQIGVLLDHPGLWTYLTGRENLLIHARLRGAPLARVDAVLSTLDMTKNADRKVGKYSLGMRWRLGIAIAMLADPPILILDEPTNGLDPVGIRDMRGLIRSMADSGQAVLVSSHQLHEVTHICDRVAVLVSGTIRYQGSLEGLAAGSDLESAFFRLIENPV</sequence>
<evidence type="ECO:0000256" key="2">
    <source>
        <dbReference type="ARBA" id="ARBA00022448"/>
    </source>
</evidence>
<gene>
    <name evidence="6" type="ORF">JOF53_002859</name>
</gene>
<dbReference type="Proteomes" id="UP001519363">
    <property type="component" value="Unassembled WGS sequence"/>
</dbReference>
<dbReference type="InterPro" id="IPR003439">
    <property type="entry name" value="ABC_transporter-like_ATP-bd"/>
</dbReference>
<keyword evidence="7" id="KW-1185">Reference proteome</keyword>
<evidence type="ECO:0000256" key="4">
    <source>
        <dbReference type="ARBA" id="ARBA00022840"/>
    </source>
</evidence>
<name>A0ABS5ACI1_9PSEU</name>
<organism evidence="6 7">
    <name type="scientific">Crossiella equi</name>
    <dbReference type="NCBI Taxonomy" id="130796"/>
    <lineage>
        <taxon>Bacteria</taxon>
        <taxon>Bacillati</taxon>
        <taxon>Actinomycetota</taxon>
        <taxon>Actinomycetes</taxon>
        <taxon>Pseudonocardiales</taxon>
        <taxon>Pseudonocardiaceae</taxon>
        <taxon>Crossiella</taxon>
    </lineage>
</organism>
<proteinExistence type="inferred from homology"/>
<keyword evidence="4 6" id="KW-0067">ATP-binding</keyword>
<feature type="domain" description="ABC transporter" evidence="5">
    <location>
        <begin position="5"/>
        <end position="228"/>
    </location>
</feature>
<dbReference type="PANTHER" id="PTHR43335:SF4">
    <property type="entry name" value="ABC TRANSPORTER, ATP-BINDING PROTEIN"/>
    <property type="match status" value="1"/>
</dbReference>
<dbReference type="PROSITE" id="PS50893">
    <property type="entry name" value="ABC_TRANSPORTER_2"/>
    <property type="match status" value="1"/>
</dbReference>
<dbReference type="InterPro" id="IPR027417">
    <property type="entry name" value="P-loop_NTPase"/>
</dbReference>
<evidence type="ECO:0000313" key="6">
    <source>
        <dbReference type="EMBL" id="MBP2473987.1"/>
    </source>
</evidence>
<dbReference type="SMART" id="SM00382">
    <property type="entry name" value="AAA"/>
    <property type="match status" value="1"/>
</dbReference>
<keyword evidence="3" id="KW-0547">Nucleotide-binding</keyword>
<evidence type="ECO:0000313" key="7">
    <source>
        <dbReference type="Proteomes" id="UP001519363"/>
    </source>
</evidence>
<dbReference type="GO" id="GO:0005524">
    <property type="term" value="F:ATP binding"/>
    <property type="evidence" value="ECO:0007669"/>
    <property type="project" value="UniProtKB-KW"/>
</dbReference>
<protein>
    <submittedName>
        <fullName evidence="6">ABC-2 type transport system ATP-binding protein</fullName>
    </submittedName>
</protein>
<dbReference type="Pfam" id="PF00005">
    <property type="entry name" value="ABC_tran"/>
    <property type="match status" value="1"/>
</dbReference>
<accession>A0ABS5ACI1</accession>
<dbReference type="InterPro" id="IPR003593">
    <property type="entry name" value="AAA+_ATPase"/>
</dbReference>
<comment type="similarity">
    <text evidence="1">Belongs to the ABC transporter superfamily.</text>
</comment>
<dbReference type="SUPFAM" id="SSF52540">
    <property type="entry name" value="P-loop containing nucleoside triphosphate hydrolases"/>
    <property type="match status" value="1"/>
</dbReference>
<evidence type="ECO:0000259" key="5">
    <source>
        <dbReference type="PROSITE" id="PS50893"/>
    </source>
</evidence>
<comment type="caution">
    <text evidence="6">The sequence shown here is derived from an EMBL/GenBank/DDBJ whole genome shotgun (WGS) entry which is preliminary data.</text>
</comment>
<dbReference type="Gene3D" id="3.40.50.300">
    <property type="entry name" value="P-loop containing nucleotide triphosphate hydrolases"/>
    <property type="match status" value="1"/>
</dbReference>
<keyword evidence="2" id="KW-0813">Transport</keyword>
<dbReference type="PANTHER" id="PTHR43335">
    <property type="entry name" value="ABC TRANSPORTER, ATP-BINDING PROTEIN"/>
    <property type="match status" value="1"/>
</dbReference>
<evidence type="ECO:0000256" key="1">
    <source>
        <dbReference type="ARBA" id="ARBA00005417"/>
    </source>
</evidence>
<evidence type="ECO:0000256" key="3">
    <source>
        <dbReference type="ARBA" id="ARBA00022741"/>
    </source>
</evidence>